<feature type="transmembrane region" description="Helical" evidence="1">
    <location>
        <begin position="12"/>
        <end position="32"/>
    </location>
</feature>
<protein>
    <submittedName>
        <fullName evidence="2">Uncharacterized protein</fullName>
    </submittedName>
</protein>
<sequence length="80" mass="8920">MKEKFLSWLNMILVADVFLVLLSFAWLAIAVIGHQVGAPLGLDLWFKLWEPVFTPAIGILMAGALFSGIVSWISRKFLSN</sequence>
<keyword evidence="1" id="KW-0812">Transmembrane</keyword>
<evidence type="ECO:0000256" key="1">
    <source>
        <dbReference type="SAM" id="Phobius"/>
    </source>
</evidence>
<organism evidence="2 3">
    <name type="scientific">Cyanomargarita calcarea GSE-NOS-MK-12-04C</name>
    <dbReference type="NCBI Taxonomy" id="2839659"/>
    <lineage>
        <taxon>Bacteria</taxon>
        <taxon>Bacillati</taxon>
        <taxon>Cyanobacteriota</taxon>
        <taxon>Cyanophyceae</taxon>
        <taxon>Nostocales</taxon>
        <taxon>Cyanomargaritaceae</taxon>
        <taxon>Cyanomargarita</taxon>
    </lineage>
</organism>
<accession>A0A951UWR0</accession>
<reference evidence="2" key="1">
    <citation type="submission" date="2021-05" db="EMBL/GenBank/DDBJ databases">
        <authorList>
            <person name="Pietrasiak N."/>
            <person name="Ward R."/>
            <person name="Stajich J.E."/>
            <person name="Kurbessoian T."/>
        </authorList>
    </citation>
    <scope>NUCLEOTIDE SEQUENCE</scope>
    <source>
        <strain evidence="2">GSE-NOS-MK-12-04C</strain>
    </source>
</reference>
<dbReference type="AlphaFoldDB" id="A0A951UWR0"/>
<keyword evidence="1" id="KW-0472">Membrane</keyword>
<evidence type="ECO:0000313" key="3">
    <source>
        <dbReference type="Proteomes" id="UP000729701"/>
    </source>
</evidence>
<comment type="caution">
    <text evidence="2">The sequence shown here is derived from an EMBL/GenBank/DDBJ whole genome shotgun (WGS) entry which is preliminary data.</text>
</comment>
<feature type="transmembrane region" description="Helical" evidence="1">
    <location>
        <begin position="52"/>
        <end position="73"/>
    </location>
</feature>
<proteinExistence type="predicted"/>
<gene>
    <name evidence="2" type="ORF">KME60_33160</name>
</gene>
<name>A0A951UWR0_9CYAN</name>
<dbReference type="EMBL" id="JAHHGZ010000064">
    <property type="protein sequence ID" value="MBW4672147.1"/>
    <property type="molecule type" value="Genomic_DNA"/>
</dbReference>
<reference evidence="2" key="2">
    <citation type="journal article" date="2022" name="Microbiol. Resour. Announc.">
        <title>Metagenome Sequencing to Explore Phylogenomics of Terrestrial Cyanobacteria.</title>
        <authorList>
            <person name="Ward R.D."/>
            <person name="Stajich J.E."/>
            <person name="Johansen J.R."/>
            <person name="Huntemann M."/>
            <person name="Clum A."/>
            <person name="Foster B."/>
            <person name="Foster B."/>
            <person name="Roux S."/>
            <person name="Palaniappan K."/>
            <person name="Varghese N."/>
            <person name="Mukherjee S."/>
            <person name="Reddy T.B.K."/>
            <person name="Daum C."/>
            <person name="Copeland A."/>
            <person name="Chen I.A."/>
            <person name="Ivanova N.N."/>
            <person name="Kyrpides N.C."/>
            <person name="Shapiro N."/>
            <person name="Eloe-Fadrosh E.A."/>
            <person name="Pietrasiak N."/>
        </authorList>
    </citation>
    <scope>NUCLEOTIDE SEQUENCE</scope>
    <source>
        <strain evidence="2">GSE-NOS-MK-12-04C</strain>
    </source>
</reference>
<dbReference type="Proteomes" id="UP000729701">
    <property type="component" value="Unassembled WGS sequence"/>
</dbReference>
<keyword evidence="1" id="KW-1133">Transmembrane helix</keyword>
<evidence type="ECO:0000313" key="2">
    <source>
        <dbReference type="EMBL" id="MBW4672147.1"/>
    </source>
</evidence>